<organism evidence="1 2">
    <name type="scientific">Bifidobacterium saguini DSM 23967</name>
    <dbReference type="NCBI Taxonomy" id="1437607"/>
    <lineage>
        <taxon>Bacteria</taxon>
        <taxon>Bacillati</taxon>
        <taxon>Actinomycetota</taxon>
        <taxon>Actinomycetes</taxon>
        <taxon>Bifidobacteriales</taxon>
        <taxon>Bifidobacteriaceae</taxon>
        <taxon>Bifidobacterium</taxon>
    </lineage>
</organism>
<dbReference type="AlphaFoldDB" id="A0A087DC59"/>
<comment type="caution">
    <text evidence="1">The sequence shown here is derived from an EMBL/GenBank/DDBJ whole genome shotgun (WGS) entry which is preliminary data.</text>
</comment>
<proteinExistence type="predicted"/>
<evidence type="ECO:0000313" key="2">
    <source>
        <dbReference type="Proteomes" id="UP000029066"/>
    </source>
</evidence>
<name>A0A087DC59_9BIFI</name>
<protein>
    <submittedName>
        <fullName evidence="1">Uncharacterized protein</fullName>
    </submittedName>
</protein>
<accession>A0A087DC59</accession>
<dbReference type="STRING" id="1437607.BISA_1274"/>
<sequence length="225" mass="24274">MYTEDTGASVVHSGDYDLIDVDQDTIFANGVHFHTTMVEGTLQAKLITGERLIINNGTVRCSGTIRVTSISGCGTLEVKGNLICDSIELIGSLYSEGNIRCSGDLTVTGKLSNIHRINADSVHLNGVVQGNSIYGRTLLMQPLCSTMYSRFGMTNYQERSNVSNIHAQEVDAHKLTCQTLHADTAALRDGSAVQNVICSTTLGLDRTSNVLLLAGNCQRIHLRTA</sequence>
<gene>
    <name evidence="1" type="ORF">BISA_1274</name>
</gene>
<dbReference type="EMBL" id="JGZN01000006">
    <property type="protein sequence ID" value="KFI93109.1"/>
    <property type="molecule type" value="Genomic_DNA"/>
</dbReference>
<dbReference type="OrthoDB" id="3232826at2"/>
<reference evidence="1 2" key="1">
    <citation type="submission" date="2014-03" db="EMBL/GenBank/DDBJ databases">
        <title>Genomics of Bifidobacteria.</title>
        <authorList>
            <person name="Ventura M."/>
            <person name="Milani C."/>
            <person name="Lugli G.A."/>
        </authorList>
    </citation>
    <scope>NUCLEOTIDE SEQUENCE [LARGE SCALE GENOMIC DNA]</scope>
    <source>
        <strain evidence="1 2">DSM 23967</strain>
    </source>
</reference>
<evidence type="ECO:0000313" key="1">
    <source>
        <dbReference type="EMBL" id="KFI93109.1"/>
    </source>
</evidence>
<dbReference type="RefSeq" id="WP_033890328.1">
    <property type="nucleotide sequence ID" value="NZ_JDUT01000003.1"/>
</dbReference>
<dbReference type="Proteomes" id="UP000029066">
    <property type="component" value="Unassembled WGS sequence"/>
</dbReference>